<sequence>EQRQSLDQDVHDPPLLMKPLLSDVGNRYIGFNNKAAAFEKEQLKKDLISMIK</sequence>
<keyword evidence="2" id="KW-1185">Reference proteome</keyword>
<protein>
    <submittedName>
        <fullName evidence="1">Uncharacterized protein</fullName>
    </submittedName>
</protein>
<reference evidence="1 2" key="1">
    <citation type="journal article" date="2023" name="Sci. Data">
        <title>Genome assembly of the Korean intertidal mud-creeper Batillaria attramentaria.</title>
        <authorList>
            <person name="Patra A.K."/>
            <person name="Ho P.T."/>
            <person name="Jun S."/>
            <person name="Lee S.J."/>
            <person name="Kim Y."/>
            <person name="Won Y.J."/>
        </authorList>
    </citation>
    <scope>NUCLEOTIDE SEQUENCE [LARGE SCALE GENOMIC DNA]</scope>
    <source>
        <strain evidence="1">Wonlab-2016</strain>
    </source>
</reference>
<comment type="caution">
    <text evidence="1">The sequence shown here is derived from an EMBL/GenBank/DDBJ whole genome shotgun (WGS) entry which is preliminary data.</text>
</comment>
<feature type="non-terminal residue" evidence="1">
    <location>
        <position position="52"/>
    </location>
</feature>
<dbReference type="Proteomes" id="UP001519460">
    <property type="component" value="Unassembled WGS sequence"/>
</dbReference>
<name>A0ABD0LSD9_9CAEN</name>
<gene>
    <name evidence="1" type="ORF">BaRGS_00006709</name>
</gene>
<dbReference type="EMBL" id="JACVVK020000028">
    <property type="protein sequence ID" value="KAK7501957.1"/>
    <property type="molecule type" value="Genomic_DNA"/>
</dbReference>
<organism evidence="1 2">
    <name type="scientific">Batillaria attramentaria</name>
    <dbReference type="NCBI Taxonomy" id="370345"/>
    <lineage>
        <taxon>Eukaryota</taxon>
        <taxon>Metazoa</taxon>
        <taxon>Spiralia</taxon>
        <taxon>Lophotrochozoa</taxon>
        <taxon>Mollusca</taxon>
        <taxon>Gastropoda</taxon>
        <taxon>Caenogastropoda</taxon>
        <taxon>Sorbeoconcha</taxon>
        <taxon>Cerithioidea</taxon>
        <taxon>Batillariidae</taxon>
        <taxon>Batillaria</taxon>
    </lineage>
</organism>
<feature type="non-terminal residue" evidence="1">
    <location>
        <position position="1"/>
    </location>
</feature>
<evidence type="ECO:0000313" key="1">
    <source>
        <dbReference type="EMBL" id="KAK7501957.1"/>
    </source>
</evidence>
<accession>A0ABD0LSD9</accession>
<proteinExistence type="predicted"/>
<dbReference type="AlphaFoldDB" id="A0ABD0LSD9"/>
<evidence type="ECO:0000313" key="2">
    <source>
        <dbReference type="Proteomes" id="UP001519460"/>
    </source>
</evidence>